<evidence type="ECO:0000256" key="1">
    <source>
        <dbReference type="SAM" id="MobiDB-lite"/>
    </source>
</evidence>
<organism evidence="2 3">
    <name type="scientific">Nocardia sputorum</name>
    <dbReference type="NCBI Taxonomy" id="2984338"/>
    <lineage>
        <taxon>Bacteria</taxon>
        <taxon>Bacillati</taxon>
        <taxon>Actinomycetota</taxon>
        <taxon>Actinomycetes</taxon>
        <taxon>Mycobacteriales</taxon>
        <taxon>Nocardiaceae</taxon>
        <taxon>Nocardia</taxon>
    </lineage>
</organism>
<evidence type="ECO:0008006" key="4">
    <source>
        <dbReference type="Google" id="ProtNLM"/>
    </source>
</evidence>
<dbReference type="EMBL" id="AP026978">
    <property type="protein sequence ID" value="BDU00448.1"/>
    <property type="molecule type" value="Genomic_DNA"/>
</dbReference>
<protein>
    <recommendedName>
        <fullName evidence="4">Serine protease</fullName>
    </recommendedName>
</protein>
<dbReference type="InterPro" id="IPR043504">
    <property type="entry name" value="Peptidase_S1_PA_chymotrypsin"/>
</dbReference>
<accession>A0ABM8CZJ7</accession>
<feature type="region of interest" description="Disordered" evidence="1">
    <location>
        <begin position="29"/>
        <end position="73"/>
    </location>
</feature>
<reference evidence="2 3" key="1">
    <citation type="submission" date="2022-11" db="EMBL/GenBank/DDBJ databases">
        <title>Genome Sequencing of Nocardia sp. ON39_IFM12276 and assembly.</title>
        <authorList>
            <person name="Shimojima M."/>
            <person name="Toyokawa M."/>
            <person name="Uesaka K."/>
        </authorList>
    </citation>
    <scope>NUCLEOTIDE SEQUENCE [LARGE SCALE GENOMIC DNA]</scope>
    <source>
        <strain evidence="2 3">IFM 12276</strain>
    </source>
</reference>
<dbReference type="RefSeq" id="WP_281873286.1">
    <property type="nucleotide sequence ID" value="NZ_AP026978.1"/>
</dbReference>
<sequence length="282" mass="31058">MASKRQPRSEVHEIDPRWAEALEASDERRLFREATPVPMPRVSEEELAEITKEEPEEQSENESSSRSFIGPRTAPTEADLAVSPYRYGGILVFEDYSDGQTRYGTAQFVAELNILLTAAHNVRDFKTGGWNSNLVFYRGYKNGNYATKYAITYAGTMDLWVGGTSPRLQYDYAFLRTAGSSEGALGMKTLESEPGWTSMGYPKGYAMGQVMHRVDGTRGTKSGGVIQMLGNPMDGGSSGGAWTVGSIVMGNNSARYASNPDAQWGPVFNNYTFDLYRAVKNA</sequence>
<gene>
    <name evidence="2" type="ORF">IFM12276_34760</name>
</gene>
<keyword evidence="3" id="KW-1185">Reference proteome</keyword>
<dbReference type="InterPro" id="IPR009003">
    <property type="entry name" value="Peptidase_S1_PA"/>
</dbReference>
<evidence type="ECO:0000313" key="2">
    <source>
        <dbReference type="EMBL" id="BDU00448.1"/>
    </source>
</evidence>
<dbReference type="Gene3D" id="2.40.10.10">
    <property type="entry name" value="Trypsin-like serine proteases"/>
    <property type="match status" value="2"/>
</dbReference>
<dbReference type="SUPFAM" id="SSF50494">
    <property type="entry name" value="Trypsin-like serine proteases"/>
    <property type="match status" value="1"/>
</dbReference>
<evidence type="ECO:0000313" key="3">
    <source>
        <dbReference type="Proteomes" id="UP001317870"/>
    </source>
</evidence>
<dbReference type="Proteomes" id="UP001317870">
    <property type="component" value="Chromosome"/>
</dbReference>
<name>A0ABM8CZJ7_9NOCA</name>
<proteinExistence type="predicted"/>